<comment type="caution">
    <text evidence="4">The sequence shown here is derived from an EMBL/GenBank/DDBJ whole genome shotgun (WGS) entry which is preliminary data.</text>
</comment>
<dbReference type="EMBL" id="JBHRYC010000026">
    <property type="protein sequence ID" value="MFC3637001.1"/>
    <property type="molecule type" value="Genomic_DNA"/>
</dbReference>
<dbReference type="RefSeq" id="WP_191318070.1">
    <property type="nucleotide sequence ID" value="NZ_BNCG01000002.1"/>
</dbReference>
<evidence type="ECO:0000259" key="3">
    <source>
        <dbReference type="Pfam" id="PF01464"/>
    </source>
</evidence>
<organism evidence="4 5">
    <name type="scientific">Camelimonas fluminis</name>
    <dbReference type="NCBI Taxonomy" id="1576911"/>
    <lineage>
        <taxon>Bacteria</taxon>
        <taxon>Pseudomonadati</taxon>
        <taxon>Pseudomonadota</taxon>
        <taxon>Alphaproteobacteria</taxon>
        <taxon>Hyphomicrobiales</taxon>
        <taxon>Chelatococcaceae</taxon>
        <taxon>Camelimonas</taxon>
    </lineage>
</organism>
<evidence type="ECO:0000313" key="5">
    <source>
        <dbReference type="Proteomes" id="UP001595704"/>
    </source>
</evidence>
<evidence type="ECO:0000313" key="4">
    <source>
        <dbReference type="EMBL" id="MFC3637001.1"/>
    </source>
</evidence>
<sequence>MTSALTGFTLSAIMISGSSQAITPFLIPLPAEERVEPLAVLREVYAPETISVGNLSLPADVAMSIVRASAGTGVDLKLLIAVAHRESAFKPEARARTSSATGLYQFIDSTWLTAVRQFGARHGLAREAAMIDPSGEVANGARRACILGLRKNPDLAAAMAAEMLKRDACYLKTSLEREATDTDLYAAHFLGVRKAAKLAALATAKPGEPAARVFPRAAKANRSIFYQRKGRKVTSRTVRGVYERLALPYAQEAEQVARKARRIFGEIKPRQSVGLG</sequence>
<feature type="signal peptide" evidence="2">
    <location>
        <begin position="1"/>
        <end position="21"/>
    </location>
</feature>
<protein>
    <submittedName>
        <fullName evidence="4">Transglycosylase SLT domain-containing protein</fullName>
    </submittedName>
</protein>
<dbReference type="Pfam" id="PF01464">
    <property type="entry name" value="SLT"/>
    <property type="match status" value="1"/>
</dbReference>
<evidence type="ECO:0000256" key="1">
    <source>
        <dbReference type="ARBA" id="ARBA00009387"/>
    </source>
</evidence>
<reference evidence="5" key="1">
    <citation type="journal article" date="2019" name="Int. J. Syst. Evol. Microbiol.">
        <title>The Global Catalogue of Microorganisms (GCM) 10K type strain sequencing project: providing services to taxonomists for standard genome sequencing and annotation.</title>
        <authorList>
            <consortium name="The Broad Institute Genomics Platform"/>
            <consortium name="The Broad Institute Genome Sequencing Center for Infectious Disease"/>
            <person name="Wu L."/>
            <person name="Ma J."/>
        </authorList>
    </citation>
    <scope>NUCLEOTIDE SEQUENCE [LARGE SCALE GENOMIC DNA]</scope>
    <source>
        <strain evidence="5">KCTC 42282</strain>
    </source>
</reference>
<feature type="chain" id="PRO_5046084530" evidence="2">
    <location>
        <begin position="22"/>
        <end position="276"/>
    </location>
</feature>
<proteinExistence type="inferred from homology"/>
<dbReference type="Gene3D" id="1.10.530.10">
    <property type="match status" value="1"/>
</dbReference>
<name>A0ABV7UES5_9HYPH</name>
<evidence type="ECO:0000256" key="2">
    <source>
        <dbReference type="SAM" id="SignalP"/>
    </source>
</evidence>
<feature type="domain" description="Transglycosylase SLT" evidence="3">
    <location>
        <begin position="67"/>
        <end position="119"/>
    </location>
</feature>
<keyword evidence="2" id="KW-0732">Signal</keyword>
<comment type="similarity">
    <text evidence="1">Belongs to the virb1 family.</text>
</comment>
<dbReference type="InterPro" id="IPR008258">
    <property type="entry name" value="Transglycosylase_SLT_dom_1"/>
</dbReference>
<dbReference type="SUPFAM" id="SSF53955">
    <property type="entry name" value="Lysozyme-like"/>
    <property type="match status" value="1"/>
</dbReference>
<keyword evidence="5" id="KW-1185">Reference proteome</keyword>
<gene>
    <name evidence="4" type="ORF">ACFONL_06340</name>
</gene>
<dbReference type="InterPro" id="IPR023346">
    <property type="entry name" value="Lysozyme-like_dom_sf"/>
</dbReference>
<dbReference type="Proteomes" id="UP001595704">
    <property type="component" value="Unassembled WGS sequence"/>
</dbReference>
<accession>A0ABV7UES5</accession>